<keyword evidence="2" id="KW-1185">Reference proteome</keyword>
<dbReference type="AlphaFoldDB" id="A0A164NB79"/>
<evidence type="ECO:0000313" key="1">
    <source>
        <dbReference type="EMBL" id="KZS87540.1"/>
    </source>
</evidence>
<dbReference type="Proteomes" id="UP000076722">
    <property type="component" value="Unassembled WGS sequence"/>
</dbReference>
<proteinExistence type="predicted"/>
<reference evidence="1 2" key="1">
    <citation type="journal article" date="2016" name="Mol. Biol. Evol.">
        <title>Comparative Genomics of Early-Diverging Mushroom-Forming Fungi Provides Insights into the Origins of Lignocellulose Decay Capabilities.</title>
        <authorList>
            <person name="Nagy L.G."/>
            <person name="Riley R."/>
            <person name="Tritt A."/>
            <person name="Adam C."/>
            <person name="Daum C."/>
            <person name="Floudas D."/>
            <person name="Sun H."/>
            <person name="Yadav J.S."/>
            <person name="Pangilinan J."/>
            <person name="Larsson K.H."/>
            <person name="Matsuura K."/>
            <person name="Barry K."/>
            <person name="Labutti K."/>
            <person name="Kuo R."/>
            <person name="Ohm R.A."/>
            <person name="Bhattacharya S.S."/>
            <person name="Shirouzu T."/>
            <person name="Yoshinaga Y."/>
            <person name="Martin F.M."/>
            <person name="Grigoriev I.V."/>
            <person name="Hibbett D.S."/>
        </authorList>
    </citation>
    <scope>NUCLEOTIDE SEQUENCE [LARGE SCALE GENOMIC DNA]</scope>
    <source>
        <strain evidence="1 2">HHB9708</strain>
    </source>
</reference>
<evidence type="ECO:0000313" key="2">
    <source>
        <dbReference type="Proteomes" id="UP000076722"/>
    </source>
</evidence>
<organism evidence="1 2">
    <name type="scientific">Sistotremastrum niveocremeum HHB9708</name>
    <dbReference type="NCBI Taxonomy" id="1314777"/>
    <lineage>
        <taxon>Eukaryota</taxon>
        <taxon>Fungi</taxon>
        <taxon>Dikarya</taxon>
        <taxon>Basidiomycota</taxon>
        <taxon>Agaricomycotina</taxon>
        <taxon>Agaricomycetes</taxon>
        <taxon>Sistotremastrales</taxon>
        <taxon>Sistotremastraceae</taxon>
        <taxon>Sertulicium</taxon>
        <taxon>Sertulicium niveocremeum</taxon>
    </lineage>
</organism>
<feature type="non-terminal residue" evidence="1">
    <location>
        <position position="1"/>
    </location>
</feature>
<sequence>MIPKHVSNIPISTSFGVPTHAAVPGGRWFLYYALEGIKFLDTAKVPIQDGILLTEDSNPPDIFGTIGGGVVRCGTTSYDATPNNLGYAICLRRYNIYFPAMIEEHDQRPYIQSMGDTIHRTGSDGHYKDPYFLVIHSDGAENVRTSLRVFESESRVGVELEFEGHDYVWYQILRAEFHATLQKIILDVAFETPEEDDEDQEDDDEEQRATWIIDIPSVPTSQCTTVSPNNGAGSLGFEWRKSTVNVANVRYFRPTHWTTNFPAGNKVPASFTCIKEYAVPSGDLADRLVFLALCLTPDGSFEHIPLGRLGPRWAFQQGSDGREIGYSWLADDFLDVCFTRSPERQLVQARLQLPAGQRPWALSMSKFRSWDPIYAQLVVEREADPDPSIPRGSRVTFIIQY</sequence>
<name>A0A164NB79_9AGAM</name>
<accession>A0A164NB79</accession>
<gene>
    <name evidence="1" type="ORF">SISNIDRAFT_460831</name>
</gene>
<protein>
    <submittedName>
        <fullName evidence="1">Uncharacterized protein</fullName>
    </submittedName>
</protein>
<dbReference type="EMBL" id="KV419448">
    <property type="protein sequence ID" value="KZS87540.1"/>
    <property type="molecule type" value="Genomic_DNA"/>
</dbReference>